<keyword evidence="2" id="KW-1185">Reference proteome</keyword>
<comment type="caution">
    <text evidence="1">The sequence shown here is derived from an EMBL/GenBank/DDBJ whole genome shotgun (WGS) entry which is preliminary data.</text>
</comment>
<reference evidence="1 2" key="1">
    <citation type="submission" date="2020-10" db="EMBL/GenBank/DDBJ databases">
        <title>Plant Genome Project.</title>
        <authorList>
            <person name="Zhang R.-G."/>
        </authorList>
    </citation>
    <scope>NUCLEOTIDE SEQUENCE [LARGE SCALE GENOMIC DNA]</scope>
    <source>
        <strain evidence="1">FAFU-HL-1</strain>
        <tissue evidence="1">Leaf</tissue>
    </source>
</reference>
<protein>
    <submittedName>
        <fullName evidence="1">Uncharacterized protein</fullName>
    </submittedName>
</protein>
<accession>A0A835JMJ3</accession>
<evidence type="ECO:0000313" key="2">
    <source>
        <dbReference type="Proteomes" id="UP000657918"/>
    </source>
</evidence>
<proteinExistence type="predicted"/>
<organism evidence="1 2">
    <name type="scientific">Salix dunnii</name>
    <dbReference type="NCBI Taxonomy" id="1413687"/>
    <lineage>
        <taxon>Eukaryota</taxon>
        <taxon>Viridiplantae</taxon>
        <taxon>Streptophyta</taxon>
        <taxon>Embryophyta</taxon>
        <taxon>Tracheophyta</taxon>
        <taxon>Spermatophyta</taxon>
        <taxon>Magnoliopsida</taxon>
        <taxon>eudicotyledons</taxon>
        <taxon>Gunneridae</taxon>
        <taxon>Pentapetalae</taxon>
        <taxon>rosids</taxon>
        <taxon>fabids</taxon>
        <taxon>Malpighiales</taxon>
        <taxon>Salicaceae</taxon>
        <taxon>Saliceae</taxon>
        <taxon>Salix</taxon>
    </lineage>
</organism>
<name>A0A835JMJ3_9ROSI</name>
<sequence length="63" mass="7564">MEVLLTRYVEKAQFMVVIPKLFPSHLRARRAYAPTYPPTFRIVTKKQLKYFQFTLECLDKDLL</sequence>
<dbReference type="EMBL" id="JADGMS010000010">
    <property type="protein sequence ID" value="KAF9673997.1"/>
    <property type="molecule type" value="Genomic_DNA"/>
</dbReference>
<evidence type="ECO:0000313" key="1">
    <source>
        <dbReference type="EMBL" id="KAF9673997.1"/>
    </source>
</evidence>
<dbReference type="AlphaFoldDB" id="A0A835JMJ3"/>
<gene>
    <name evidence="1" type="ORF">SADUNF_Sadunf10G0082000</name>
</gene>
<dbReference type="Proteomes" id="UP000657918">
    <property type="component" value="Unassembled WGS sequence"/>
</dbReference>